<dbReference type="Pfam" id="PF07931">
    <property type="entry name" value="CPT"/>
    <property type="match status" value="1"/>
</dbReference>
<dbReference type="SUPFAM" id="SSF52540">
    <property type="entry name" value="P-loop containing nucleoside triphosphate hydrolases"/>
    <property type="match status" value="1"/>
</dbReference>
<name>A0A4R0JSX3_9ACTN</name>
<gene>
    <name evidence="1" type="ORF">E0H75_15190</name>
</gene>
<dbReference type="Gene3D" id="3.40.50.300">
    <property type="entry name" value="P-loop containing nucleotide triphosphate hydrolases"/>
    <property type="match status" value="1"/>
</dbReference>
<accession>A0A4R0JSX3</accession>
<dbReference type="Proteomes" id="UP000293342">
    <property type="component" value="Unassembled WGS sequence"/>
</dbReference>
<sequence>MAGMRKVVLITGMQAAGKSTIAPLLAARLGPPAATLDGDVFYKAVVAGAEVMTPDPSAEAVRQLELRYDASALVAQHYADAGFDFVCSDIMLGEHVEKWFAGLRGVETYLVVLYPSVESIVEREIGRGGNNAYRDWQEPGGTLADGVRALQKDLDAMPRRGLWLDTSDQTPEQSVDAILADLPKARW</sequence>
<evidence type="ECO:0008006" key="3">
    <source>
        <dbReference type="Google" id="ProtNLM"/>
    </source>
</evidence>
<protein>
    <recommendedName>
        <fullName evidence="3">Chloramphenicol phosphotransferase-like protein</fullName>
    </recommendedName>
</protein>
<keyword evidence="2" id="KW-1185">Reference proteome</keyword>
<comment type="caution">
    <text evidence="1">The sequence shown here is derived from an EMBL/GenBank/DDBJ whole genome shotgun (WGS) entry which is preliminary data.</text>
</comment>
<organism evidence="1 2">
    <name type="scientific">Kribbella capetownensis</name>
    <dbReference type="NCBI Taxonomy" id="1572659"/>
    <lineage>
        <taxon>Bacteria</taxon>
        <taxon>Bacillati</taxon>
        <taxon>Actinomycetota</taxon>
        <taxon>Actinomycetes</taxon>
        <taxon>Propionibacteriales</taxon>
        <taxon>Kribbellaceae</taxon>
        <taxon>Kribbella</taxon>
    </lineage>
</organism>
<dbReference type="InterPro" id="IPR027417">
    <property type="entry name" value="P-loop_NTPase"/>
</dbReference>
<evidence type="ECO:0000313" key="2">
    <source>
        <dbReference type="Proteomes" id="UP000293342"/>
    </source>
</evidence>
<dbReference type="AlphaFoldDB" id="A0A4R0JSX3"/>
<reference evidence="1 2" key="1">
    <citation type="submission" date="2019-02" db="EMBL/GenBank/DDBJ databases">
        <title>Kribbella capetownensis sp. nov. and Kribbella speibonae sp. nov., isolated from soil.</title>
        <authorList>
            <person name="Curtis S.M."/>
            <person name="Norton I."/>
            <person name="Everest G.J."/>
            <person name="Meyers P.R."/>
        </authorList>
    </citation>
    <scope>NUCLEOTIDE SEQUENCE [LARGE SCALE GENOMIC DNA]</scope>
    <source>
        <strain evidence="1 2">YM53</strain>
    </source>
</reference>
<proteinExistence type="predicted"/>
<dbReference type="EMBL" id="SJKD01000003">
    <property type="protein sequence ID" value="TCC49680.1"/>
    <property type="molecule type" value="Genomic_DNA"/>
</dbReference>
<dbReference type="OrthoDB" id="9811893at2"/>
<evidence type="ECO:0000313" key="1">
    <source>
        <dbReference type="EMBL" id="TCC49680.1"/>
    </source>
</evidence>